<feature type="signal peptide" evidence="1">
    <location>
        <begin position="1"/>
        <end position="22"/>
    </location>
</feature>
<comment type="caution">
    <text evidence="2">The sequence shown here is derived from an EMBL/GenBank/DDBJ whole genome shotgun (WGS) entry which is preliminary data.</text>
</comment>
<evidence type="ECO:0000313" key="3">
    <source>
        <dbReference type="Proteomes" id="UP001494588"/>
    </source>
</evidence>
<evidence type="ECO:0000256" key="1">
    <source>
        <dbReference type="SAM" id="SignalP"/>
    </source>
</evidence>
<protein>
    <submittedName>
        <fullName evidence="2">PsiF family protein</fullName>
    </submittedName>
</protein>
<gene>
    <name evidence="2" type="ORF">V4C55_32500</name>
</gene>
<keyword evidence="3" id="KW-1185">Reference proteome</keyword>
<dbReference type="InterPro" id="IPR011690">
    <property type="entry name" value="P_starv_induced_PsiF"/>
</dbReference>
<dbReference type="PROSITE" id="PS51257">
    <property type="entry name" value="PROKAR_LIPOPROTEIN"/>
    <property type="match status" value="1"/>
</dbReference>
<keyword evidence="1" id="KW-0732">Signal</keyword>
<reference evidence="2 3" key="1">
    <citation type="submission" date="2024-01" db="EMBL/GenBank/DDBJ databases">
        <title>The diversity of rhizobia nodulating Mimosa spp. in eleven states of Brazil covering several biomes is determined by host plant, location, and edaphic factors.</title>
        <authorList>
            <person name="Rouws L."/>
            <person name="Barauna A."/>
            <person name="Beukes C."/>
            <person name="De Faria S.M."/>
            <person name="Gross E."/>
            <person name="Dos Reis Junior F.B."/>
            <person name="Simon M."/>
            <person name="Maluk M."/>
            <person name="Odee D.W."/>
            <person name="Kenicer G."/>
            <person name="Young J.P.W."/>
            <person name="Reis V.M."/>
            <person name="Zilli J."/>
            <person name="James E.K."/>
        </authorList>
    </citation>
    <scope>NUCLEOTIDE SEQUENCE [LARGE SCALE GENOMIC DNA]</scope>
    <source>
        <strain evidence="2 3">JPY77</strain>
    </source>
</reference>
<dbReference type="Proteomes" id="UP001494588">
    <property type="component" value="Unassembled WGS sequence"/>
</dbReference>
<dbReference type="Pfam" id="PF07769">
    <property type="entry name" value="PsiF_repeat"/>
    <property type="match status" value="2"/>
</dbReference>
<accession>A0ABU9QMI7</accession>
<proteinExistence type="predicted"/>
<evidence type="ECO:0000313" key="2">
    <source>
        <dbReference type="EMBL" id="MEM5290453.1"/>
    </source>
</evidence>
<feature type="chain" id="PRO_5047024982" evidence="1">
    <location>
        <begin position="23"/>
        <end position="97"/>
    </location>
</feature>
<dbReference type="RefSeq" id="WP_201651960.1">
    <property type="nucleotide sequence ID" value="NZ_CAJHCS010000014.1"/>
</dbReference>
<dbReference type="EMBL" id="JAZHGC010000036">
    <property type="protein sequence ID" value="MEM5290453.1"/>
    <property type="molecule type" value="Genomic_DNA"/>
</dbReference>
<name>A0ABU9QMI7_9BURK</name>
<sequence>MKIQAIVTALALTSCLAAPAFAQNGQPAPTADCNRQAGDRKGDDRKAFIRNCMSTKPAAALTPSSQQDRMKLCNSQAGEKKGDDRKAFMKACLSGKT</sequence>
<organism evidence="2 3">
    <name type="scientific">Paraburkholderia sabiae</name>
    <dbReference type="NCBI Taxonomy" id="273251"/>
    <lineage>
        <taxon>Bacteria</taxon>
        <taxon>Pseudomonadati</taxon>
        <taxon>Pseudomonadota</taxon>
        <taxon>Betaproteobacteria</taxon>
        <taxon>Burkholderiales</taxon>
        <taxon>Burkholderiaceae</taxon>
        <taxon>Paraburkholderia</taxon>
    </lineage>
</organism>